<keyword evidence="1" id="KW-0808">Transferase</keyword>
<evidence type="ECO:0000256" key="1">
    <source>
        <dbReference type="ARBA" id="ARBA00022679"/>
    </source>
</evidence>
<dbReference type="PANTHER" id="PTHR37984:SF5">
    <property type="entry name" value="PROTEIN NYNRIN-LIKE"/>
    <property type="match status" value="1"/>
</dbReference>
<evidence type="ECO:0000313" key="9">
    <source>
        <dbReference type="RefSeq" id="XP_071939986.1"/>
    </source>
</evidence>
<dbReference type="RefSeq" id="XP_071939986.1">
    <property type="nucleotide sequence ID" value="XM_072083885.1"/>
</dbReference>
<dbReference type="PROSITE" id="PS50994">
    <property type="entry name" value="INTEGRASE"/>
    <property type="match status" value="1"/>
</dbReference>
<dbReference type="InterPro" id="IPR036397">
    <property type="entry name" value="RNaseH_sf"/>
</dbReference>
<evidence type="ECO:0000256" key="3">
    <source>
        <dbReference type="ARBA" id="ARBA00022722"/>
    </source>
</evidence>
<keyword evidence="4" id="KW-0255">Endonuclease</keyword>
<sequence>MAFDKLKELLTSPPVIQSPDWKLPFEIMSNASDYAVGLYWGKGFYLLGVKVIVFSDHPALRNLLTKKNAKPRLIRWILLLQEFNLEIRDKKGVENLVTDHLSHLLTVEEDPLLREIFLEEQLLSVNSSIPWFADIVNFLVTNQVSAVDYVSKWMEAKATRTNNYKVVAEFIRFNIFVRFGMPRAMVSDRGTHFCNKTIAVLFQKYGVFHKVSTSYHPQTNGQAEVSNRGIKLILEKMVRPDRKDWSSKLEDALWAYRTVYKMQVGMSPYRLVFGKSCHLPVEFEHRTFWAIKQCNMDLEKVGMHRKLQLQELEELRNETYENALIHKLKSKLFHDQQVSREIFMAGQKVLLSHSRLKFFPSWDKTTKRMQEARVMTKRIQTSGKKSGIGAVARNAEGKLMKAWTRAEIKTSEPLVEEAAAIRMRMQLA</sequence>
<evidence type="ECO:0000256" key="6">
    <source>
        <dbReference type="ARBA" id="ARBA00022918"/>
    </source>
</evidence>
<gene>
    <name evidence="9" type="primary">LOC113737640</name>
</gene>
<dbReference type="InterPro" id="IPR012337">
    <property type="entry name" value="RNaseH-like_sf"/>
</dbReference>
<accession>A0ABM4X7G2</accession>
<dbReference type="SUPFAM" id="SSF56672">
    <property type="entry name" value="DNA/RNA polymerases"/>
    <property type="match status" value="1"/>
</dbReference>
<evidence type="ECO:0000256" key="2">
    <source>
        <dbReference type="ARBA" id="ARBA00022695"/>
    </source>
</evidence>
<keyword evidence="3" id="KW-0540">Nuclease</keyword>
<dbReference type="InterPro" id="IPR001584">
    <property type="entry name" value="Integrase_cat-core"/>
</dbReference>
<keyword evidence="6" id="KW-0695">RNA-directed DNA polymerase</keyword>
<protein>
    <recommendedName>
        <fullName evidence="7">Integrase catalytic domain-containing protein</fullName>
    </recommendedName>
</protein>
<dbReference type="InterPro" id="IPR043502">
    <property type="entry name" value="DNA/RNA_pol_sf"/>
</dbReference>
<evidence type="ECO:0000256" key="5">
    <source>
        <dbReference type="ARBA" id="ARBA00022801"/>
    </source>
</evidence>
<keyword evidence="5" id="KW-0378">Hydrolase</keyword>
<dbReference type="Pfam" id="PF17917">
    <property type="entry name" value="RT_RNaseH"/>
    <property type="match status" value="1"/>
</dbReference>
<dbReference type="PANTHER" id="PTHR37984">
    <property type="entry name" value="PROTEIN CBG26694"/>
    <property type="match status" value="1"/>
</dbReference>
<evidence type="ECO:0000313" key="8">
    <source>
        <dbReference type="Proteomes" id="UP001652660"/>
    </source>
</evidence>
<dbReference type="Pfam" id="PF00665">
    <property type="entry name" value="rve"/>
    <property type="match status" value="1"/>
</dbReference>
<reference evidence="9" key="1">
    <citation type="submission" date="2025-08" db="UniProtKB">
        <authorList>
            <consortium name="RefSeq"/>
        </authorList>
    </citation>
    <scope>IDENTIFICATION</scope>
    <source>
        <tissue evidence="9">Leaves</tissue>
    </source>
</reference>
<dbReference type="InterPro" id="IPR041373">
    <property type="entry name" value="RT_RNaseH"/>
</dbReference>
<dbReference type="GeneID" id="113737640"/>
<dbReference type="Gene3D" id="3.30.420.10">
    <property type="entry name" value="Ribonuclease H-like superfamily/Ribonuclease H"/>
    <property type="match status" value="1"/>
</dbReference>
<keyword evidence="2" id="KW-0548">Nucleotidyltransferase</keyword>
<evidence type="ECO:0000256" key="4">
    <source>
        <dbReference type="ARBA" id="ARBA00022759"/>
    </source>
</evidence>
<dbReference type="Proteomes" id="UP001652660">
    <property type="component" value="Chromosome 3e"/>
</dbReference>
<name>A0ABM4X7G2_COFAR</name>
<evidence type="ECO:0000259" key="7">
    <source>
        <dbReference type="PROSITE" id="PS50994"/>
    </source>
</evidence>
<organism evidence="8 9">
    <name type="scientific">Coffea arabica</name>
    <name type="common">Arabian coffee</name>
    <dbReference type="NCBI Taxonomy" id="13443"/>
    <lineage>
        <taxon>Eukaryota</taxon>
        <taxon>Viridiplantae</taxon>
        <taxon>Streptophyta</taxon>
        <taxon>Embryophyta</taxon>
        <taxon>Tracheophyta</taxon>
        <taxon>Spermatophyta</taxon>
        <taxon>Magnoliopsida</taxon>
        <taxon>eudicotyledons</taxon>
        <taxon>Gunneridae</taxon>
        <taxon>Pentapetalae</taxon>
        <taxon>asterids</taxon>
        <taxon>lamiids</taxon>
        <taxon>Gentianales</taxon>
        <taxon>Rubiaceae</taxon>
        <taxon>Ixoroideae</taxon>
        <taxon>Gardenieae complex</taxon>
        <taxon>Bertiereae - Coffeeae clade</taxon>
        <taxon>Coffeeae</taxon>
        <taxon>Coffea</taxon>
    </lineage>
</organism>
<proteinExistence type="predicted"/>
<dbReference type="InterPro" id="IPR050951">
    <property type="entry name" value="Retrovirus_Pol_polyprotein"/>
</dbReference>
<dbReference type="SUPFAM" id="SSF53098">
    <property type="entry name" value="Ribonuclease H-like"/>
    <property type="match status" value="1"/>
</dbReference>
<feature type="domain" description="Integrase catalytic" evidence="7">
    <location>
        <begin position="107"/>
        <end position="276"/>
    </location>
</feature>
<keyword evidence="8" id="KW-1185">Reference proteome</keyword>